<evidence type="ECO:0000313" key="3">
    <source>
        <dbReference type="Proteomes" id="UP000076858"/>
    </source>
</evidence>
<gene>
    <name evidence="2" type="ORF">APZ42_033159</name>
</gene>
<dbReference type="Proteomes" id="UP000076858">
    <property type="component" value="Unassembled WGS sequence"/>
</dbReference>
<feature type="region of interest" description="Disordered" evidence="1">
    <location>
        <begin position="124"/>
        <end position="161"/>
    </location>
</feature>
<evidence type="ECO:0000313" key="2">
    <source>
        <dbReference type="EMBL" id="KZS03985.1"/>
    </source>
</evidence>
<proteinExistence type="predicted"/>
<keyword evidence="3" id="KW-1185">Reference proteome</keyword>
<evidence type="ECO:0000256" key="1">
    <source>
        <dbReference type="SAM" id="MobiDB-lite"/>
    </source>
</evidence>
<feature type="compositionally biased region" description="Basic and acidic residues" evidence="1">
    <location>
        <begin position="124"/>
        <end position="142"/>
    </location>
</feature>
<dbReference type="OrthoDB" id="6371824at2759"/>
<reference evidence="2 3" key="1">
    <citation type="submission" date="2016-03" db="EMBL/GenBank/DDBJ databases">
        <title>EvidentialGene: Evidence-directed Construction of Genes on Genomes.</title>
        <authorList>
            <person name="Gilbert D.G."/>
            <person name="Choi J.-H."/>
            <person name="Mockaitis K."/>
            <person name="Colbourne J."/>
            <person name="Pfrender M."/>
        </authorList>
    </citation>
    <scope>NUCLEOTIDE SEQUENCE [LARGE SCALE GENOMIC DNA]</scope>
    <source>
        <strain evidence="2 3">Xinb3</strain>
        <tissue evidence="2">Complete organism</tissue>
    </source>
</reference>
<comment type="caution">
    <text evidence="2">The sequence shown here is derived from an EMBL/GenBank/DDBJ whole genome shotgun (WGS) entry which is preliminary data.</text>
</comment>
<name>A0A164LCH6_9CRUS</name>
<accession>A0A164LCH6</accession>
<protein>
    <submittedName>
        <fullName evidence="2">Uncharacterized protein</fullName>
    </submittedName>
</protein>
<dbReference type="EMBL" id="LRGB01003148">
    <property type="protein sequence ID" value="KZS03985.1"/>
    <property type="molecule type" value="Genomic_DNA"/>
</dbReference>
<organism evidence="2 3">
    <name type="scientific">Daphnia magna</name>
    <dbReference type="NCBI Taxonomy" id="35525"/>
    <lineage>
        <taxon>Eukaryota</taxon>
        <taxon>Metazoa</taxon>
        <taxon>Ecdysozoa</taxon>
        <taxon>Arthropoda</taxon>
        <taxon>Crustacea</taxon>
        <taxon>Branchiopoda</taxon>
        <taxon>Diplostraca</taxon>
        <taxon>Cladocera</taxon>
        <taxon>Anomopoda</taxon>
        <taxon>Daphniidae</taxon>
        <taxon>Daphnia</taxon>
    </lineage>
</organism>
<feature type="region of interest" description="Disordered" evidence="1">
    <location>
        <begin position="180"/>
        <end position="208"/>
    </location>
</feature>
<sequence>MSAPGNFRDRRRDDWFDPRAVSLANMEQERDLLERSRFHDRREYYDSRFQERERSPLSDFYRDRPYFAPIHGRYDQDYGRIGQVYGFDQQDLYAQDAGRGVWSGRARFGSRRDSFEAVYDQVDDRRYSERDRDPRREIEDHGCSQLFSGHGVDYGRPQEEDEVEEVVIDDHEDQDRLQKFFNRPWRPSNRRPESLAGPSAAESPARSNSKEIKFYDGAHDAGCVINQVVLVSQTHGVSGLYVFLNVATLEMTGYGTLPQRMWDS</sequence>
<dbReference type="AlphaFoldDB" id="A0A164LCH6"/>